<dbReference type="Ensembl" id="ENSLLET00000050960.1">
    <property type="protein sequence ID" value="ENSLLEP00000049046.1"/>
    <property type="gene ID" value="ENSLLEG00000030880.1"/>
</dbReference>
<evidence type="ECO:0000256" key="1">
    <source>
        <dbReference type="ARBA" id="ARBA00022588"/>
    </source>
</evidence>
<evidence type="ECO:0000256" key="7">
    <source>
        <dbReference type="PROSITE-ProRule" id="PRU00175"/>
    </source>
</evidence>
<keyword evidence="5" id="KW-0391">Immunity</keyword>
<keyword evidence="6 8" id="KW-0175">Coiled coil</keyword>
<dbReference type="GO" id="GO:0005737">
    <property type="term" value="C:cytoplasm"/>
    <property type="evidence" value="ECO:0007669"/>
    <property type="project" value="UniProtKB-ARBA"/>
</dbReference>
<dbReference type="InterPro" id="IPR003877">
    <property type="entry name" value="SPRY_dom"/>
</dbReference>
<dbReference type="InterPro" id="IPR013320">
    <property type="entry name" value="ConA-like_dom_sf"/>
</dbReference>
<dbReference type="InterPro" id="IPR017907">
    <property type="entry name" value="Znf_RING_CS"/>
</dbReference>
<dbReference type="InterPro" id="IPR027370">
    <property type="entry name" value="Znf-RING_euk"/>
</dbReference>
<accession>A0A8C5R853</accession>
<evidence type="ECO:0000256" key="5">
    <source>
        <dbReference type="ARBA" id="ARBA00022859"/>
    </source>
</evidence>
<evidence type="ECO:0000256" key="4">
    <source>
        <dbReference type="ARBA" id="ARBA00022833"/>
    </source>
</evidence>
<dbReference type="PROSITE" id="PS00518">
    <property type="entry name" value="ZF_RING_1"/>
    <property type="match status" value="1"/>
</dbReference>
<feature type="domain" description="RING-type" evidence="9">
    <location>
        <begin position="17"/>
        <end position="61"/>
    </location>
</feature>
<keyword evidence="2" id="KW-0479">Metal-binding</keyword>
<organism evidence="11 12">
    <name type="scientific">Leptobrachium leishanense</name>
    <name type="common">Leishan spiny toad</name>
    <dbReference type="NCBI Taxonomy" id="445787"/>
    <lineage>
        <taxon>Eukaryota</taxon>
        <taxon>Metazoa</taxon>
        <taxon>Chordata</taxon>
        <taxon>Craniata</taxon>
        <taxon>Vertebrata</taxon>
        <taxon>Euteleostomi</taxon>
        <taxon>Amphibia</taxon>
        <taxon>Batrachia</taxon>
        <taxon>Anura</taxon>
        <taxon>Pelobatoidea</taxon>
        <taxon>Megophryidae</taxon>
        <taxon>Leptobrachium</taxon>
    </lineage>
</organism>
<dbReference type="PROSITE" id="PS50089">
    <property type="entry name" value="ZF_RING_2"/>
    <property type="match status" value="1"/>
</dbReference>
<evidence type="ECO:0000259" key="10">
    <source>
        <dbReference type="PROSITE" id="PS50188"/>
    </source>
</evidence>
<feature type="coiled-coil region" evidence="8">
    <location>
        <begin position="138"/>
        <end position="170"/>
    </location>
</feature>
<dbReference type="Pfam" id="PF25600">
    <property type="entry name" value="TRIM_CC"/>
    <property type="match status" value="1"/>
</dbReference>
<dbReference type="SUPFAM" id="SSF49899">
    <property type="entry name" value="Concanavalin A-like lectins/glucanases"/>
    <property type="match status" value="1"/>
</dbReference>
<dbReference type="PANTHER" id="PTHR25465:SF14">
    <property type="entry name" value="E3 UBIQUITIN-PROTEIN LIGASE TRIM65"/>
    <property type="match status" value="1"/>
</dbReference>
<dbReference type="InterPro" id="IPR001841">
    <property type="entry name" value="Znf_RING"/>
</dbReference>
<evidence type="ECO:0000313" key="12">
    <source>
        <dbReference type="Proteomes" id="UP000694569"/>
    </source>
</evidence>
<dbReference type="SMART" id="SM00589">
    <property type="entry name" value="PRY"/>
    <property type="match status" value="1"/>
</dbReference>
<evidence type="ECO:0000256" key="8">
    <source>
        <dbReference type="SAM" id="Coils"/>
    </source>
</evidence>
<dbReference type="PROSITE" id="PS50188">
    <property type="entry name" value="B302_SPRY"/>
    <property type="match status" value="1"/>
</dbReference>
<dbReference type="AlphaFoldDB" id="A0A8C5R853"/>
<keyword evidence="12" id="KW-1185">Reference proteome</keyword>
<dbReference type="InterPro" id="IPR003879">
    <property type="entry name" value="Butyrophylin_SPRY"/>
</dbReference>
<dbReference type="OrthoDB" id="6270329at2759"/>
<dbReference type="InterPro" id="IPR051051">
    <property type="entry name" value="E3_ubiq-ligase_TRIM/RNF"/>
</dbReference>
<name>A0A8C5R853_9ANUR</name>
<dbReference type="PRINTS" id="PR01407">
    <property type="entry name" value="BUTYPHLNCDUF"/>
</dbReference>
<evidence type="ECO:0000256" key="2">
    <source>
        <dbReference type="ARBA" id="ARBA00022723"/>
    </source>
</evidence>
<evidence type="ECO:0000313" key="11">
    <source>
        <dbReference type="Ensembl" id="ENSLLEP00000049046.1"/>
    </source>
</evidence>
<dbReference type="GeneTree" id="ENSGT00940000154294"/>
<dbReference type="SUPFAM" id="SSF57845">
    <property type="entry name" value="B-box zinc-binding domain"/>
    <property type="match status" value="1"/>
</dbReference>
<keyword evidence="4" id="KW-0862">Zinc</keyword>
<protein>
    <submittedName>
        <fullName evidence="11">Uncharacterized protein</fullName>
    </submittedName>
</protein>
<feature type="domain" description="B30.2/SPRY" evidence="10">
    <location>
        <begin position="337"/>
        <end position="525"/>
    </location>
</feature>
<dbReference type="GO" id="GO:0008270">
    <property type="term" value="F:zinc ion binding"/>
    <property type="evidence" value="ECO:0007669"/>
    <property type="project" value="UniProtKB-KW"/>
</dbReference>
<dbReference type="Gene3D" id="2.60.120.920">
    <property type="match status" value="1"/>
</dbReference>
<dbReference type="Pfam" id="PF13445">
    <property type="entry name" value="zf-RING_UBOX"/>
    <property type="match status" value="1"/>
</dbReference>
<evidence type="ECO:0000256" key="6">
    <source>
        <dbReference type="ARBA" id="ARBA00023054"/>
    </source>
</evidence>
<dbReference type="SUPFAM" id="SSF57850">
    <property type="entry name" value="RING/U-box"/>
    <property type="match status" value="1"/>
</dbReference>
<dbReference type="Proteomes" id="UP000694569">
    <property type="component" value="Unplaced"/>
</dbReference>
<sequence length="525" mass="59645">MAESPGIKDSLLEKLNCSICLEMFTSPLTLNCGHTFCQLCIHRHWDNQEAQMMDIDCPVCRKVFETRPEPMKNLTLNDVLEQARLCKKNPFGTFTIPEEEKKRVEDSKIMCPRHNRVLSMYCSTEKRCICQECIVKGCKGHELELIEEERQKEEKKLRDVLHQNDIYREKNEGNIATLNQLLQDVKDSCSKIVSGVSTQFDQVQDMLNECSSLAKESIRKDERAAVGQSVANRELLQNHLKALLQHKKEAEKLLQSSDDAAFLQGLSKIAPPGSPPVLPDVPVCGTSQVDAVTTILSEVSNLLKGRLPNAIYPPMPSATCDESQASASPARLIPKQSINPRAMSELRIQMHKNYRNLTFEPTSANKYIHLSCQNTIAYHNPNSVVDNLPERFQTWQVLCTEGFSEGLHYWEVETTKFFMHVGVAYSCLPRTNGEENQIGRNPFSWSLQVLSSRPSAWHDKKEQKLRGPEYNKMAIRLDCTAGNLTFYGVKDGGLILIHSFNCIFKHRLYPVFWIGEDTTVKLLQK</sequence>
<dbReference type="Gene3D" id="3.30.160.60">
    <property type="entry name" value="Classic Zinc Finger"/>
    <property type="match status" value="1"/>
</dbReference>
<dbReference type="InterPro" id="IPR043136">
    <property type="entry name" value="B30.2/SPRY_sf"/>
</dbReference>
<reference evidence="11" key="2">
    <citation type="submission" date="2025-09" db="UniProtKB">
        <authorList>
            <consortium name="Ensembl"/>
        </authorList>
    </citation>
    <scope>IDENTIFICATION</scope>
</reference>
<dbReference type="InterPro" id="IPR058030">
    <property type="entry name" value="TRIM8/14/16/25/29/45/65_CC"/>
</dbReference>
<dbReference type="Pfam" id="PF00643">
    <property type="entry name" value="zf-B_box"/>
    <property type="match status" value="1"/>
</dbReference>
<dbReference type="Gene3D" id="3.30.40.10">
    <property type="entry name" value="Zinc/RING finger domain, C3HC4 (zinc finger)"/>
    <property type="match status" value="1"/>
</dbReference>
<dbReference type="PANTHER" id="PTHR25465">
    <property type="entry name" value="B-BOX DOMAIN CONTAINING"/>
    <property type="match status" value="1"/>
</dbReference>
<keyword evidence="1" id="KW-0399">Innate immunity</keyword>
<reference evidence="11" key="1">
    <citation type="submission" date="2025-08" db="UniProtKB">
        <authorList>
            <consortium name="Ensembl"/>
        </authorList>
    </citation>
    <scope>IDENTIFICATION</scope>
</reference>
<keyword evidence="3 7" id="KW-0863">Zinc-finger</keyword>
<evidence type="ECO:0000256" key="3">
    <source>
        <dbReference type="ARBA" id="ARBA00022771"/>
    </source>
</evidence>
<dbReference type="SMART" id="SM00184">
    <property type="entry name" value="RING"/>
    <property type="match status" value="1"/>
</dbReference>
<dbReference type="GO" id="GO:0045087">
    <property type="term" value="P:innate immune response"/>
    <property type="evidence" value="ECO:0007669"/>
    <property type="project" value="UniProtKB-KW"/>
</dbReference>
<dbReference type="InterPro" id="IPR001870">
    <property type="entry name" value="B30.2/SPRY"/>
</dbReference>
<dbReference type="Pfam" id="PF00622">
    <property type="entry name" value="SPRY"/>
    <property type="match status" value="1"/>
</dbReference>
<proteinExistence type="predicted"/>
<evidence type="ECO:0000259" key="9">
    <source>
        <dbReference type="PROSITE" id="PS50089"/>
    </source>
</evidence>
<dbReference type="InterPro" id="IPR013083">
    <property type="entry name" value="Znf_RING/FYVE/PHD"/>
</dbReference>
<dbReference type="InterPro" id="IPR000315">
    <property type="entry name" value="Znf_B-box"/>
</dbReference>
<dbReference type="InterPro" id="IPR006574">
    <property type="entry name" value="PRY"/>
</dbReference>